<feature type="non-terminal residue" evidence="1">
    <location>
        <position position="58"/>
    </location>
</feature>
<proteinExistence type="predicted"/>
<dbReference type="AlphaFoldDB" id="A0A0C9WS38"/>
<keyword evidence="2" id="KW-1185">Reference proteome</keyword>
<dbReference type="EMBL" id="KN838606">
    <property type="protein sequence ID" value="KIK01505.1"/>
    <property type="molecule type" value="Genomic_DNA"/>
</dbReference>
<reference evidence="1 2" key="1">
    <citation type="submission" date="2014-04" db="EMBL/GenBank/DDBJ databases">
        <authorList>
            <consortium name="DOE Joint Genome Institute"/>
            <person name="Kuo A."/>
            <person name="Kohler A."/>
            <person name="Nagy L.G."/>
            <person name="Floudas D."/>
            <person name="Copeland A."/>
            <person name="Barry K.W."/>
            <person name="Cichocki N."/>
            <person name="Veneault-Fourrey C."/>
            <person name="LaButti K."/>
            <person name="Lindquist E.A."/>
            <person name="Lipzen A."/>
            <person name="Lundell T."/>
            <person name="Morin E."/>
            <person name="Murat C."/>
            <person name="Sun H."/>
            <person name="Tunlid A."/>
            <person name="Henrissat B."/>
            <person name="Grigoriev I.V."/>
            <person name="Hibbett D.S."/>
            <person name="Martin F."/>
            <person name="Nordberg H.P."/>
            <person name="Cantor M.N."/>
            <person name="Hua S.X."/>
        </authorList>
    </citation>
    <scope>NUCLEOTIDE SEQUENCE [LARGE SCALE GENOMIC DNA]</scope>
    <source>
        <strain evidence="1 2">LaAM-08-1</strain>
    </source>
</reference>
<sequence>PLIHLILFITHPATPLSPFNNLPWYPTLSSLSVCKLSLAITPFAPLLSHQVHERLPFR</sequence>
<feature type="non-terminal residue" evidence="1">
    <location>
        <position position="1"/>
    </location>
</feature>
<reference evidence="2" key="2">
    <citation type="submission" date="2015-01" db="EMBL/GenBank/DDBJ databases">
        <title>Evolutionary Origins and Diversification of the Mycorrhizal Mutualists.</title>
        <authorList>
            <consortium name="DOE Joint Genome Institute"/>
            <consortium name="Mycorrhizal Genomics Consortium"/>
            <person name="Kohler A."/>
            <person name="Kuo A."/>
            <person name="Nagy L.G."/>
            <person name="Floudas D."/>
            <person name="Copeland A."/>
            <person name="Barry K.W."/>
            <person name="Cichocki N."/>
            <person name="Veneault-Fourrey C."/>
            <person name="LaButti K."/>
            <person name="Lindquist E.A."/>
            <person name="Lipzen A."/>
            <person name="Lundell T."/>
            <person name="Morin E."/>
            <person name="Murat C."/>
            <person name="Riley R."/>
            <person name="Ohm R."/>
            <person name="Sun H."/>
            <person name="Tunlid A."/>
            <person name="Henrissat B."/>
            <person name="Grigoriev I.V."/>
            <person name="Hibbett D.S."/>
            <person name="Martin F."/>
        </authorList>
    </citation>
    <scope>NUCLEOTIDE SEQUENCE [LARGE SCALE GENOMIC DNA]</scope>
    <source>
        <strain evidence="2">LaAM-08-1</strain>
    </source>
</reference>
<name>A0A0C9WS38_9AGAR</name>
<evidence type="ECO:0000313" key="1">
    <source>
        <dbReference type="EMBL" id="KIK01505.1"/>
    </source>
</evidence>
<dbReference type="HOGENOM" id="CLU_2984535_0_0_1"/>
<organism evidence="1 2">
    <name type="scientific">Laccaria amethystina LaAM-08-1</name>
    <dbReference type="NCBI Taxonomy" id="1095629"/>
    <lineage>
        <taxon>Eukaryota</taxon>
        <taxon>Fungi</taxon>
        <taxon>Dikarya</taxon>
        <taxon>Basidiomycota</taxon>
        <taxon>Agaricomycotina</taxon>
        <taxon>Agaricomycetes</taxon>
        <taxon>Agaricomycetidae</taxon>
        <taxon>Agaricales</taxon>
        <taxon>Agaricineae</taxon>
        <taxon>Hydnangiaceae</taxon>
        <taxon>Laccaria</taxon>
    </lineage>
</organism>
<dbReference type="Proteomes" id="UP000054477">
    <property type="component" value="Unassembled WGS sequence"/>
</dbReference>
<accession>A0A0C9WS38</accession>
<evidence type="ECO:0000313" key="2">
    <source>
        <dbReference type="Proteomes" id="UP000054477"/>
    </source>
</evidence>
<protein>
    <submittedName>
        <fullName evidence="1">Uncharacterized protein</fullName>
    </submittedName>
</protein>
<gene>
    <name evidence="1" type="ORF">K443DRAFT_78267</name>
</gene>